<evidence type="ECO:0000313" key="2">
    <source>
        <dbReference type="EMBL" id="GAA4806674.1"/>
    </source>
</evidence>
<proteinExistence type="predicted"/>
<comment type="caution">
    <text evidence="2">The sequence shown here is derived from an EMBL/GenBank/DDBJ whole genome shotgun (WGS) entry which is preliminary data.</text>
</comment>
<keyword evidence="3" id="KW-1185">Reference proteome</keyword>
<protein>
    <recommendedName>
        <fullName evidence="4">DUF3349 domain-containing protein</fullName>
    </recommendedName>
</protein>
<feature type="compositionally biased region" description="Acidic residues" evidence="1">
    <location>
        <begin position="115"/>
        <end position="128"/>
    </location>
</feature>
<evidence type="ECO:0000256" key="1">
    <source>
        <dbReference type="SAM" id="MobiDB-lite"/>
    </source>
</evidence>
<name>A0ABP9C9P0_9ACTN</name>
<accession>A0ABP9C9P0</accession>
<dbReference type="Gene3D" id="6.10.140.2080">
    <property type="match status" value="1"/>
</dbReference>
<dbReference type="Proteomes" id="UP001500839">
    <property type="component" value="Unassembled WGS sequence"/>
</dbReference>
<dbReference type="RefSeq" id="WP_200175437.1">
    <property type="nucleotide sequence ID" value="NZ_BAABKQ010000001.1"/>
</dbReference>
<dbReference type="Gene3D" id="1.10.10.2390">
    <property type="match status" value="1"/>
</dbReference>
<feature type="region of interest" description="Disordered" evidence="1">
    <location>
        <begin position="92"/>
        <end position="128"/>
    </location>
</feature>
<reference evidence="3" key="1">
    <citation type="journal article" date="2019" name="Int. J. Syst. Evol. Microbiol.">
        <title>The Global Catalogue of Microorganisms (GCM) 10K type strain sequencing project: providing services to taxonomists for standard genome sequencing and annotation.</title>
        <authorList>
            <consortium name="The Broad Institute Genomics Platform"/>
            <consortium name="The Broad Institute Genome Sequencing Center for Infectious Disease"/>
            <person name="Wu L."/>
            <person name="Ma J."/>
        </authorList>
    </citation>
    <scope>NUCLEOTIDE SEQUENCE [LARGE SCALE GENOMIC DNA]</scope>
    <source>
        <strain evidence="3">JCM 18542</strain>
    </source>
</reference>
<evidence type="ECO:0000313" key="3">
    <source>
        <dbReference type="Proteomes" id="UP001500839"/>
    </source>
</evidence>
<dbReference type="InterPro" id="IPR021784">
    <property type="entry name" value="DUF3349"/>
</dbReference>
<gene>
    <name evidence="2" type="ORF">GCM10023353_07330</name>
</gene>
<dbReference type="EMBL" id="BAABKQ010000001">
    <property type="protein sequence ID" value="GAA4806674.1"/>
    <property type="molecule type" value="Genomic_DNA"/>
</dbReference>
<evidence type="ECO:0008006" key="4">
    <source>
        <dbReference type="Google" id="ProtNLM"/>
    </source>
</evidence>
<dbReference type="Pfam" id="PF11829">
    <property type="entry name" value="DUF3349"/>
    <property type="match status" value="1"/>
</dbReference>
<sequence>MHPLIAAVTGWLRAGYPEGVPPKDYFPLLAVLQRKLTDDEIREVVDALIEDVETPIEVSEIEDTIVRLTSESPLEDDVKRVAVRLAAGGWPLADPESIDDAPEWLRNSGAAQDAETAEENAPTEEESA</sequence>
<organism evidence="2 3">
    <name type="scientific">Tomitella cavernea</name>
    <dbReference type="NCBI Taxonomy" id="1387982"/>
    <lineage>
        <taxon>Bacteria</taxon>
        <taxon>Bacillati</taxon>
        <taxon>Actinomycetota</taxon>
        <taxon>Actinomycetes</taxon>
        <taxon>Mycobacteriales</taxon>
        <taxon>Tomitella</taxon>
    </lineage>
</organism>